<accession>A0ABQ4QI33</accession>
<name>A0ABQ4QI33_9HYPH</name>
<reference evidence="1 2" key="1">
    <citation type="journal article" date="2021" name="Front. Microbiol.">
        <title>Comprehensive Comparative Genomics and Phenotyping of Methylobacterium Species.</title>
        <authorList>
            <person name="Alessa O."/>
            <person name="Ogura Y."/>
            <person name="Fujitani Y."/>
            <person name="Takami H."/>
            <person name="Hayashi T."/>
            <person name="Sahin N."/>
            <person name="Tani A."/>
        </authorList>
    </citation>
    <scope>NUCLEOTIDE SEQUENCE [LARGE SCALE GENOMIC DNA]</scope>
    <source>
        <strain evidence="1 2">DSM 23679</strain>
    </source>
</reference>
<dbReference type="EMBL" id="BPQG01000043">
    <property type="protein sequence ID" value="GJD44908.1"/>
    <property type="molecule type" value="Genomic_DNA"/>
</dbReference>
<dbReference type="RefSeq" id="WP_238272389.1">
    <property type="nucleotide sequence ID" value="NZ_BPQG01000043.1"/>
</dbReference>
<proteinExistence type="predicted"/>
<gene>
    <name evidence="1" type="ORF">AFCDBAGC_2777</name>
</gene>
<evidence type="ECO:0000313" key="2">
    <source>
        <dbReference type="Proteomes" id="UP001055117"/>
    </source>
</evidence>
<sequence>MRITRQSMISGETNTLDLPVTCEQLAAWMGGEPIQKVFRHLPPWDREFIKTGITRAEWDATFPPEGEA</sequence>
<organism evidence="1 2">
    <name type="scientific">Methylobacterium cerastii</name>
    <dbReference type="NCBI Taxonomy" id="932741"/>
    <lineage>
        <taxon>Bacteria</taxon>
        <taxon>Pseudomonadati</taxon>
        <taxon>Pseudomonadota</taxon>
        <taxon>Alphaproteobacteria</taxon>
        <taxon>Hyphomicrobiales</taxon>
        <taxon>Methylobacteriaceae</taxon>
        <taxon>Methylobacterium</taxon>
    </lineage>
</organism>
<comment type="caution">
    <text evidence="1">The sequence shown here is derived from an EMBL/GenBank/DDBJ whole genome shotgun (WGS) entry which is preliminary data.</text>
</comment>
<protein>
    <submittedName>
        <fullName evidence="1">Uncharacterized protein</fullName>
    </submittedName>
</protein>
<keyword evidence="2" id="KW-1185">Reference proteome</keyword>
<evidence type="ECO:0000313" key="1">
    <source>
        <dbReference type="EMBL" id="GJD44908.1"/>
    </source>
</evidence>
<dbReference type="Proteomes" id="UP001055117">
    <property type="component" value="Unassembled WGS sequence"/>
</dbReference>